<dbReference type="PROSITE" id="PS01242">
    <property type="entry name" value="ZF_FPG_1"/>
    <property type="match status" value="1"/>
</dbReference>
<organism evidence="19 20">
    <name type="scientific">Streptomyces candidus</name>
    <dbReference type="NCBI Taxonomy" id="67283"/>
    <lineage>
        <taxon>Bacteria</taxon>
        <taxon>Bacillati</taxon>
        <taxon>Actinomycetota</taxon>
        <taxon>Actinomycetes</taxon>
        <taxon>Kitasatosporales</taxon>
        <taxon>Streptomycetaceae</taxon>
        <taxon>Streptomyces</taxon>
    </lineage>
</organism>
<dbReference type="GO" id="GO:0008534">
    <property type="term" value="F:oxidized purine nucleobase lesion DNA N-glycosylase activity"/>
    <property type="evidence" value="ECO:0007669"/>
    <property type="project" value="UniProtKB-ARBA"/>
</dbReference>
<evidence type="ECO:0000256" key="14">
    <source>
        <dbReference type="ARBA" id="ARBA00044632"/>
    </source>
</evidence>
<keyword evidence="19" id="KW-0255">Endonuclease</keyword>
<keyword evidence="9" id="KW-0238">DNA-binding</keyword>
<feature type="domain" description="Formamidopyrimidine-DNA glycosylase catalytic" evidence="18">
    <location>
        <begin position="2"/>
        <end position="96"/>
    </location>
</feature>
<keyword evidence="8" id="KW-0862">Zinc</keyword>
<evidence type="ECO:0000313" key="20">
    <source>
        <dbReference type="Proteomes" id="UP000540423"/>
    </source>
</evidence>
<keyword evidence="13 19" id="KW-0326">Glycosidase</keyword>
<keyword evidence="5" id="KW-0227">DNA damage</keyword>
<keyword evidence="12" id="KW-0511">Multifunctional enzyme</keyword>
<keyword evidence="20" id="KW-1185">Reference proteome</keyword>
<evidence type="ECO:0000256" key="6">
    <source>
        <dbReference type="ARBA" id="ARBA00022771"/>
    </source>
</evidence>
<dbReference type="GO" id="GO:0008270">
    <property type="term" value="F:zinc ion binding"/>
    <property type="evidence" value="ECO:0007669"/>
    <property type="project" value="UniProtKB-KW"/>
</dbReference>
<evidence type="ECO:0000256" key="13">
    <source>
        <dbReference type="ARBA" id="ARBA00023295"/>
    </source>
</evidence>
<reference evidence="19 20" key="1">
    <citation type="submission" date="2020-08" db="EMBL/GenBank/DDBJ databases">
        <title>Genomic Encyclopedia of Type Strains, Phase IV (KMG-IV): sequencing the most valuable type-strain genomes for metagenomic binning, comparative biology and taxonomic classification.</title>
        <authorList>
            <person name="Goeker M."/>
        </authorList>
    </citation>
    <scope>NUCLEOTIDE SEQUENCE [LARGE SCALE GENOMIC DNA]</scope>
    <source>
        <strain evidence="19 20">DSM 40141</strain>
    </source>
</reference>
<dbReference type="EMBL" id="JACHEM010000001">
    <property type="protein sequence ID" value="MBB6434151.1"/>
    <property type="molecule type" value="Genomic_DNA"/>
</dbReference>
<dbReference type="AlphaFoldDB" id="A0A7X0HAL4"/>
<proteinExistence type="inferred from homology"/>
<evidence type="ECO:0000256" key="8">
    <source>
        <dbReference type="ARBA" id="ARBA00022833"/>
    </source>
</evidence>
<dbReference type="Pfam" id="PF01149">
    <property type="entry name" value="Fapy_DNA_glyco"/>
    <property type="match status" value="1"/>
</dbReference>
<comment type="similarity">
    <text evidence="2">Belongs to the FPG family.</text>
</comment>
<evidence type="ECO:0000256" key="1">
    <source>
        <dbReference type="ARBA" id="ARBA00001947"/>
    </source>
</evidence>
<evidence type="ECO:0000256" key="7">
    <source>
        <dbReference type="ARBA" id="ARBA00022801"/>
    </source>
</evidence>
<accession>A0A7X0HAL4</accession>
<dbReference type="InterPro" id="IPR000214">
    <property type="entry name" value="Znf_DNA_glyclase/AP_lyase"/>
</dbReference>
<dbReference type="SMART" id="SM01232">
    <property type="entry name" value="H2TH"/>
    <property type="match status" value="1"/>
</dbReference>
<sequence>MPEGHTIHRLAHEYSVRFAPGTPLQVTSPQGKFAESAALLDGHPLTATEAHGKHLFLGFGPYGWIHIHLGLFGKVTFDDERSAAARPAKADTIRLRLATPTHSADLRGPTACALLTAPEKQAIHDRLGPDPLRADADPDRAWQRVSASRTTIAGLLVDQAVVAGVGNVYRAEVLFRHGIDPYTPGRGLPRGQWDAIWQDLRALMRDGVRDNRIDTVRPEHLPEAMGRPPRKDDHGGEVYVYRRAALPCHLCGTPVRTANLAARNLFWCPVCQPPSTGPSLTETIRRPSRSQNPCGSHGATSDPNATVASASAPSRSSRTRPAAASETSGTPPK</sequence>
<dbReference type="InterPro" id="IPR010663">
    <property type="entry name" value="Znf_FPG/IleRS"/>
</dbReference>
<keyword evidence="7 19" id="KW-0378">Hydrolase</keyword>
<keyword evidence="19" id="KW-0540">Nuclease</keyword>
<dbReference type="GO" id="GO:0003690">
    <property type="term" value="F:double-stranded DNA binding"/>
    <property type="evidence" value="ECO:0007669"/>
    <property type="project" value="UniProtKB-ARBA"/>
</dbReference>
<dbReference type="SUPFAM" id="SSF57716">
    <property type="entry name" value="Glucocorticoid receptor-like (DNA-binding domain)"/>
    <property type="match status" value="1"/>
</dbReference>
<name>A0A7X0HAL4_9ACTN</name>
<evidence type="ECO:0000313" key="19">
    <source>
        <dbReference type="EMBL" id="MBB6434151.1"/>
    </source>
</evidence>
<dbReference type="Gene3D" id="1.10.8.50">
    <property type="match status" value="1"/>
</dbReference>
<dbReference type="InterPro" id="IPR012319">
    <property type="entry name" value="FPG_cat"/>
</dbReference>
<dbReference type="FunFam" id="1.10.8.50:FF:000003">
    <property type="entry name" value="Formamidopyrimidine-DNA glycosylase"/>
    <property type="match status" value="1"/>
</dbReference>
<protein>
    <recommendedName>
        <fullName evidence="3">DNA-(apurinic or apyrimidinic site) lyase</fullName>
        <ecNumber evidence="3">4.2.99.18</ecNumber>
    </recommendedName>
</protein>
<dbReference type="InterPro" id="IPR015887">
    <property type="entry name" value="DNA_glyclase_Znf_dom_DNA_BS"/>
</dbReference>
<dbReference type="GO" id="GO:0006979">
    <property type="term" value="P:response to oxidative stress"/>
    <property type="evidence" value="ECO:0007669"/>
    <property type="project" value="UniProtKB-ARBA"/>
</dbReference>
<dbReference type="InterPro" id="IPR010979">
    <property type="entry name" value="Ribosomal_uS13-like_H2TH"/>
</dbReference>
<dbReference type="Pfam" id="PF06827">
    <property type="entry name" value="zf-FPG_IleRS"/>
    <property type="match status" value="1"/>
</dbReference>
<dbReference type="PANTHER" id="PTHR42697:SF3">
    <property type="entry name" value="ENDONUCLEASE 8 1"/>
    <property type="match status" value="1"/>
</dbReference>
<dbReference type="SUPFAM" id="SSF81624">
    <property type="entry name" value="N-terminal domain of MutM-like DNA repair proteins"/>
    <property type="match status" value="1"/>
</dbReference>
<evidence type="ECO:0000256" key="5">
    <source>
        <dbReference type="ARBA" id="ARBA00022763"/>
    </source>
</evidence>
<dbReference type="PROSITE" id="PS51068">
    <property type="entry name" value="FPG_CAT"/>
    <property type="match status" value="1"/>
</dbReference>
<dbReference type="InterPro" id="IPR035937">
    <property type="entry name" value="FPG_N"/>
</dbReference>
<evidence type="ECO:0000256" key="16">
    <source>
        <dbReference type="SAM" id="MobiDB-lite"/>
    </source>
</evidence>
<keyword evidence="10" id="KW-0234">DNA repair</keyword>
<dbReference type="InterPro" id="IPR015886">
    <property type="entry name" value="H2TH_FPG"/>
</dbReference>
<dbReference type="SMART" id="SM00898">
    <property type="entry name" value="Fapy_DNA_glyco"/>
    <property type="match status" value="1"/>
</dbReference>
<feature type="domain" description="FPG-type" evidence="17">
    <location>
        <begin position="239"/>
        <end position="273"/>
    </location>
</feature>
<dbReference type="GO" id="GO:0140078">
    <property type="term" value="F:class I DNA-(apurinic or apyrimidinic site) endonuclease activity"/>
    <property type="evidence" value="ECO:0007669"/>
    <property type="project" value="UniProtKB-EC"/>
</dbReference>
<evidence type="ECO:0000256" key="3">
    <source>
        <dbReference type="ARBA" id="ARBA00012720"/>
    </source>
</evidence>
<comment type="caution">
    <text evidence="19">The sequence shown here is derived from an EMBL/GenBank/DDBJ whole genome shotgun (WGS) entry which is preliminary data.</text>
</comment>
<dbReference type="Gene3D" id="3.20.190.10">
    <property type="entry name" value="MutM-like, N-terminal"/>
    <property type="match status" value="1"/>
</dbReference>
<dbReference type="PROSITE" id="PS51066">
    <property type="entry name" value="ZF_FPG_2"/>
    <property type="match status" value="1"/>
</dbReference>
<keyword evidence="11 19" id="KW-0456">Lyase</keyword>
<evidence type="ECO:0000256" key="11">
    <source>
        <dbReference type="ARBA" id="ARBA00023239"/>
    </source>
</evidence>
<evidence type="ECO:0000256" key="2">
    <source>
        <dbReference type="ARBA" id="ARBA00009409"/>
    </source>
</evidence>
<dbReference type="PANTHER" id="PTHR42697">
    <property type="entry name" value="ENDONUCLEASE 8"/>
    <property type="match status" value="1"/>
</dbReference>
<keyword evidence="4" id="KW-0479">Metal-binding</keyword>
<feature type="compositionally biased region" description="Low complexity" evidence="16">
    <location>
        <begin position="305"/>
        <end position="333"/>
    </location>
</feature>
<evidence type="ECO:0000256" key="10">
    <source>
        <dbReference type="ARBA" id="ARBA00023204"/>
    </source>
</evidence>
<feature type="region of interest" description="Disordered" evidence="16">
    <location>
        <begin position="276"/>
        <end position="333"/>
    </location>
</feature>
<dbReference type="Proteomes" id="UP000540423">
    <property type="component" value="Unassembled WGS sequence"/>
</dbReference>
<evidence type="ECO:0000259" key="17">
    <source>
        <dbReference type="PROSITE" id="PS51066"/>
    </source>
</evidence>
<evidence type="ECO:0000256" key="4">
    <source>
        <dbReference type="ARBA" id="ARBA00022723"/>
    </source>
</evidence>
<gene>
    <name evidence="19" type="ORF">HNQ79_000589</name>
</gene>
<dbReference type="EC" id="4.2.99.18" evidence="3"/>
<dbReference type="SUPFAM" id="SSF46946">
    <property type="entry name" value="S13-like H2TH domain"/>
    <property type="match status" value="1"/>
</dbReference>
<evidence type="ECO:0000259" key="18">
    <source>
        <dbReference type="PROSITE" id="PS51068"/>
    </source>
</evidence>
<comment type="catalytic activity">
    <reaction evidence="14">
        <text>2'-deoxyribonucleotide-(2'-deoxyribose 5'-phosphate)-2'-deoxyribonucleotide-DNA = a 3'-end 2'-deoxyribonucleotide-(2,3-dehydro-2,3-deoxyribose 5'-phosphate)-DNA + a 5'-end 5'-phospho-2'-deoxyribonucleoside-DNA + H(+)</text>
        <dbReference type="Rhea" id="RHEA:66592"/>
        <dbReference type="Rhea" id="RHEA-COMP:13180"/>
        <dbReference type="Rhea" id="RHEA-COMP:16897"/>
        <dbReference type="Rhea" id="RHEA-COMP:17067"/>
        <dbReference type="ChEBI" id="CHEBI:15378"/>
        <dbReference type="ChEBI" id="CHEBI:136412"/>
        <dbReference type="ChEBI" id="CHEBI:157695"/>
        <dbReference type="ChEBI" id="CHEBI:167181"/>
        <dbReference type="EC" id="4.2.99.18"/>
    </reaction>
</comment>
<dbReference type="Pfam" id="PF06831">
    <property type="entry name" value="H2TH"/>
    <property type="match status" value="1"/>
</dbReference>
<dbReference type="CDD" id="cd08970">
    <property type="entry name" value="AcNei1_N"/>
    <property type="match status" value="1"/>
</dbReference>
<evidence type="ECO:0000256" key="9">
    <source>
        <dbReference type="ARBA" id="ARBA00023125"/>
    </source>
</evidence>
<evidence type="ECO:0000256" key="12">
    <source>
        <dbReference type="ARBA" id="ARBA00023268"/>
    </source>
</evidence>
<dbReference type="GO" id="GO:0006284">
    <property type="term" value="P:base-excision repair"/>
    <property type="evidence" value="ECO:0007669"/>
    <property type="project" value="InterPro"/>
</dbReference>
<dbReference type="GO" id="GO:0003684">
    <property type="term" value="F:damaged DNA binding"/>
    <property type="evidence" value="ECO:0007669"/>
    <property type="project" value="InterPro"/>
</dbReference>
<keyword evidence="6 15" id="KW-0863">Zinc-finger</keyword>
<dbReference type="GO" id="GO:0000703">
    <property type="term" value="F:oxidized pyrimidine nucleobase lesion DNA N-glycosylase activity"/>
    <property type="evidence" value="ECO:0007669"/>
    <property type="project" value="TreeGrafter"/>
</dbReference>
<evidence type="ECO:0000256" key="15">
    <source>
        <dbReference type="PROSITE-ProRule" id="PRU00391"/>
    </source>
</evidence>
<feature type="compositionally biased region" description="Polar residues" evidence="16">
    <location>
        <begin position="289"/>
        <end position="304"/>
    </location>
</feature>
<comment type="cofactor">
    <cofactor evidence="1">
        <name>Zn(2+)</name>
        <dbReference type="ChEBI" id="CHEBI:29105"/>
    </cofactor>
</comment>